<dbReference type="OMA" id="GFPLFND"/>
<feature type="domain" description="Erythromycin biosynthesis protein CIII-like C-terminal" evidence="3">
    <location>
        <begin position="309"/>
        <end position="440"/>
    </location>
</feature>
<evidence type="ECO:0000256" key="1">
    <source>
        <dbReference type="ARBA" id="ARBA00022679"/>
    </source>
</evidence>
<dbReference type="Pfam" id="PF03033">
    <property type="entry name" value="Glyco_transf_28"/>
    <property type="match status" value="1"/>
</dbReference>
<dbReference type="GO" id="GO:0005975">
    <property type="term" value="P:carbohydrate metabolic process"/>
    <property type="evidence" value="ECO:0007669"/>
    <property type="project" value="InterPro"/>
</dbReference>
<dbReference type="OrthoDB" id="5835829at2759"/>
<dbReference type="FunFam" id="3.40.50.2000:FF:000009">
    <property type="entry name" value="Sterol 3-beta-glucosyltransferase UGT80A2"/>
    <property type="match status" value="1"/>
</dbReference>
<evidence type="ECO:0008006" key="6">
    <source>
        <dbReference type="Google" id="ProtNLM"/>
    </source>
</evidence>
<reference evidence="4" key="1">
    <citation type="submission" date="2021-05" db="EMBL/GenBank/DDBJ databases">
        <title>The genome of the haptophyte Pavlova lutheri (Diacronema luteri, Pavlovales) - a model for lipid biosynthesis in eukaryotic algae.</title>
        <authorList>
            <person name="Hulatt C.J."/>
            <person name="Posewitz M.C."/>
        </authorList>
    </citation>
    <scope>NUCLEOTIDE SEQUENCE</scope>
    <source>
        <strain evidence="4">NIVA-4/92</strain>
    </source>
</reference>
<dbReference type="Pfam" id="PF06722">
    <property type="entry name" value="EryCIII-like_C"/>
    <property type="match status" value="1"/>
</dbReference>
<dbReference type="EMBL" id="JAGTXO010000006">
    <property type="protein sequence ID" value="KAG8467115.1"/>
    <property type="molecule type" value="Genomic_DNA"/>
</dbReference>
<protein>
    <recommendedName>
        <fullName evidence="6">Glycosyltransferase family 28 N-terminal domain-containing protein</fullName>
    </recommendedName>
</protein>
<dbReference type="PANTHER" id="PTHR48050">
    <property type="entry name" value="STEROL 3-BETA-GLUCOSYLTRANSFERASE"/>
    <property type="match status" value="1"/>
</dbReference>
<dbReference type="InterPro" id="IPR010610">
    <property type="entry name" value="EryCIII-like_C"/>
</dbReference>
<dbReference type="AlphaFoldDB" id="A0A8J5XSJ6"/>
<dbReference type="InterPro" id="IPR050426">
    <property type="entry name" value="Glycosyltransferase_28"/>
</dbReference>
<gene>
    <name evidence="4" type="ORF">KFE25_000431</name>
</gene>
<dbReference type="InterPro" id="IPR004276">
    <property type="entry name" value="GlycoTrans_28_N"/>
</dbReference>
<comment type="caution">
    <text evidence="4">The sequence shown here is derived from an EMBL/GenBank/DDBJ whole genome shotgun (WGS) entry which is preliminary data.</text>
</comment>
<dbReference type="SUPFAM" id="SSF53756">
    <property type="entry name" value="UDP-Glycosyltransferase/glycogen phosphorylase"/>
    <property type="match status" value="1"/>
</dbReference>
<feature type="domain" description="Glycosyltransferase family 28 N-terminal" evidence="2">
    <location>
        <begin position="23"/>
        <end position="82"/>
    </location>
</feature>
<evidence type="ECO:0000259" key="3">
    <source>
        <dbReference type="Pfam" id="PF06722"/>
    </source>
</evidence>
<dbReference type="GO" id="GO:0016906">
    <property type="term" value="F:sterol 3-beta-glucosyltransferase activity"/>
    <property type="evidence" value="ECO:0007669"/>
    <property type="project" value="UniProtKB-ARBA"/>
</dbReference>
<dbReference type="InterPro" id="IPR002213">
    <property type="entry name" value="UDP_glucos_trans"/>
</dbReference>
<keyword evidence="1" id="KW-0808">Transferase</keyword>
<evidence type="ECO:0000259" key="2">
    <source>
        <dbReference type="Pfam" id="PF03033"/>
    </source>
</evidence>
<organism evidence="4 5">
    <name type="scientific">Diacronema lutheri</name>
    <name type="common">Unicellular marine alga</name>
    <name type="synonym">Monochrysis lutheri</name>
    <dbReference type="NCBI Taxonomy" id="2081491"/>
    <lineage>
        <taxon>Eukaryota</taxon>
        <taxon>Haptista</taxon>
        <taxon>Haptophyta</taxon>
        <taxon>Pavlovophyceae</taxon>
        <taxon>Pavlovales</taxon>
        <taxon>Pavlovaceae</taxon>
        <taxon>Diacronema</taxon>
    </lineage>
</organism>
<dbReference type="PANTHER" id="PTHR48050:SF13">
    <property type="entry name" value="STEROL 3-BETA-GLUCOSYLTRANSFERASE UGT80A2"/>
    <property type="match status" value="1"/>
</dbReference>
<accession>A0A8J5XSJ6</accession>
<keyword evidence="5" id="KW-1185">Reference proteome</keyword>
<sequence length="451" mass="48086">MADRIITVCSGGEASTPRRLRVFMNTLGSRGDVEPFVALGVALRAAGHAVTLCTAERFRSFVVDHGLEYGFMSDGILRLAGTDEGKGVLDGGKEGVLDYLAKLRKLSAQALPMQRQMVRESWAACERPDVIVYHPKAAGAPHFAQKLGVPAVLVLLQPMYVPTVDFPNPLAPSLPFRSGWYNKMTYGMFTALIPFGTSGFTRGWREEAGLAPEPTSSSVLTQPDGSELLVLHAHSPIVIATPADWPSWATALGYWPLRAQPGWRPSQPLADFLAAGEPPVYVGFGSMAGKDPAALTQLVVAALAAAGARGVVATGWGGLRRAGHVPDTVLMLDSAPHEWLFPRMAAVVHHGGAGTTAAGLRAGRPAVVCPFGMDQVFWAWRVHELGVGSEPIPQARLTVARLAAAITLVTRDAQLRERAAALGERLRAEDGAAAAVAKLEEHVERVRTARV</sequence>
<evidence type="ECO:0000313" key="5">
    <source>
        <dbReference type="Proteomes" id="UP000751190"/>
    </source>
</evidence>
<evidence type="ECO:0000313" key="4">
    <source>
        <dbReference type="EMBL" id="KAG8467115.1"/>
    </source>
</evidence>
<name>A0A8J5XSJ6_DIALT</name>
<dbReference type="CDD" id="cd03784">
    <property type="entry name" value="GT1_Gtf-like"/>
    <property type="match status" value="1"/>
</dbReference>
<dbReference type="Proteomes" id="UP000751190">
    <property type="component" value="Unassembled WGS sequence"/>
</dbReference>
<dbReference type="Gene3D" id="3.40.50.2000">
    <property type="entry name" value="Glycogen Phosphorylase B"/>
    <property type="match status" value="2"/>
</dbReference>
<proteinExistence type="predicted"/>